<dbReference type="PANTHER" id="PTHR19229">
    <property type="entry name" value="ATP-BINDING CASSETTE TRANSPORTER SUBFAMILY A ABCA"/>
    <property type="match status" value="1"/>
</dbReference>
<dbReference type="InterPro" id="IPR027417">
    <property type="entry name" value="P-loop_NTPase"/>
</dbReference>
<comment type="caution">
    <text evidence="4">The sequence shown here is derived from an EMBL/GenBank/DDBJ whole genome shotgun (WGS) entry which is preliminary data.</text>
</comment>
<dbReference type="SUPFAM" id="SSF52540">
    <property type="entry name" value="P-loop containing nucleoside triphosphate hydrolases"/>
    <property type="match status" value="1"/>
</dbReference>
<feature type="region of interest" description="Disordered" evidence="3">
    <location>
        <begin position="159"/>
        <end position="183"/>
    </location>
</feature>
<dbReference type="GO" id="GO:0140359">
    <property type="term" value="F:ABC-type transporter activity"/>
    <property type="evidence" value="ECO:0007669"/>
    <property type="project" value="InterPro"/>
</dbReference>
<dbReference type="InterPro" id="IPR026082">
    <property type="entry name" value="ABCA"/>
</dbReference>
<evidence type="ECO:0008006" key="5">
    <source>
        <dbReference type="Google" id="ProtNLM"/>
    </source>
</evidence>
<sequence>MTDKQTVYRILDWDKHFENNRSRTLKRLDWVPVPTKQDGDGYTELVGHKDGAAHLGCWLAIVQVAARCHPRGTLLRSSGGAVQGTPMPHDCDSLSRMTRLPSETLSEAMQRLCIIGWLECLTLTATGLMTIRHDDGRHVPDERQGDAEKRPYMEWNGREEKGREQHTCAAKTPQPPTAAKPRERGPIWDTLCELFGLHPETDAECARLGKTVLLTTHFMDEAEALADRLAVLVDGRIVSTGTPDEVIGRYSQETIVRLRLPPNAPPPPSTLG</sequence>
<evidence type="ECO:0000256" key="3">
    <source>
        <dbReference type="SAM" id="MobiDB-lite"/>
    </source>
</evidence>
<dbReference type="PANTHER" id="PTHR19229:SF36">
    <property type="entry name" value="ATP-BINDING CASSETTE SUB-FAMILY A MEMBER 2"/>
    <property type="match status" value="1"/>
</dbReference>
<gene>
    <name evidence="4" type="ORF">LCGC14_2839550</name>
</gene>
<dbReference type="GO" id="GO:0016020">
    <property type="term" value="C:membrane"/>
    <property type="evidence" value="ECO:0007669"/>
    <property type="project" value="InterPro"/>
</dbReference>
<evidence type="ECO:0000256" key="2">
    <source>
        <dbReference type="ARBA" id="ARBA00022737"/>
    </source>
</evidence>
<dbReference type="AlphaFoldDB" id="A0A0F8YY86"/>
<keyword evidence="1" id="KW-0813">Transport</keyword>
<protein>
    <recommendedName>
        <fullName evidence="5">ABC transporter domain-containing protein</fullName>
    </recommendedName>
</protein>
<accession>A0A0F8YY86</accession>
<organism evidence="4">
    <name type="scientific">marine sediment metagenome</name>
    <dbReference type="NCBI Taxonomy" id="412755"/>
    <lineage>
        <taxon>unclassified sequences</taxon>
        <taxon>metagenomes</taxon>
        <taxon>ecological metagenomes</taxon>
    </lineage>
</organism>
<reference evidence="4" key="1">
    <citation type="journal article" date="2015" name="Nature">
        <title>Complex archaea that bridge the gap between prokaryotes and eukaryotes.</title>
        <authorList>
            <person name="Spang A."/>
            <person name="Saw J.H."/>
            <person name="Jorgensen S.L."/>
            <person name="Zaremba-Niedzwiedzka K."/>
            <person name="Martijn J."/>
            <person name="Lind A.E."/>
            <person name="van Eijk R."/>
            <person name="Schleper C."/>
            <person name="Guy L."/>
            <person name="Ettema T.J."/>
        </authorList>
    </citation>
    <scope>NUCLEOTIDE SEQUENCE</scope>
</reference>
<feature type="non-terminal residue" evidence="4">
    <location>
        <position position="272"/>
    </location>
</feature>
<dbReference type="Gene3D" id="3.40.50.300">
    <property type="entry name" value="P-loop containing nucleotide triphosphate hydrolases"/>
    <property type="match status" value="1"/>
</dbReference>
<evidence type="ECO:0000256" key="1">
    <source>
        <dbReference type="ARBA" id="ARBA00022448"/>
    </source>
</evidence>
<keyword evidence="2" id="KW-0677">Repeat</keyword>
<evidence type="ECO:0000313" key="4">
    <source>
        <dbReference type="EMBL" id="KKK78835.1"/>
    </source>
</evidence>
<name>A0A0F8YY86_9ZZZZ</name>
<dbReference type="GO" id="GO:0005319">
    <property type="term" value="F:lipid transporter activity"/>
    <property type="evidence" value="ECO:0007669"/>
    <property type="project" value="TreeGrafter"/>
</dbReference>
<proteinExistence type="predicted"/>
<dbReference type="EMBL" id="LAZR01054306">
    <property type="protein sequence ID" value="KKK78835.1"/>
    <property type="molecule type" value="Genomic_DNA"/>
</dbReference>